<feature type="signal peptide" evidence="1">
    <location>
        <begin position="1"/>
        <end position="20"/>
    </location>
</feature>
<dbReference type="Proteomes" id="UP001501844">
    <property type="component" value="Unassembled WGS sequence"/>
</dbReference>
<dbReference type="Pfam" id="PF19765">
    <property type="entry name" value="DUF6252"/>
    <property type="match status" value="1"/>
</dbReference>
<sequence>MKYLKTILPILIAVFLLSCGKEDDPAPDASLSKNTVVWTQEKPPTLNLYKISQWTDSLFIGAYTKNGMMSLEIAFKGTGTYKLPATGFALYYKLNEDGSIKSNYILNREDASSEVVVTAYNTETNMVKGTFQIALKKVPYNSDPSDQEEIQITKGVFEGIITKK</sequence>
<evidence type="ECO:0000313" key="3">
    <source>
        <dbReference type="Proteomes" id="UP001501844"/>
    </source>
</evidence>
<keyword evidence="3" id="KW-1185">Reference proteome</keyword>
<dbReference type="InterPro" id="IPR046219">
    <property type="entry name" value="DUF6252"/>
</dbReference>
<protein>
    <recommendedName>
        <fullName evidence="4">Lipocalin-like domain-containing protein</fullName>
    </recommendedName>
</protein>
<keyword evidence="1" id="KW-0732">Signal</keyword>
<accession>A0ABP8FIQ6</accession>
<comment type="caution">
    <text evidence="2">The sequence shown here is derived from an EMBL/GenBank/DDBJ whole genome shotgun (WGS) entry which is preliminary data.</text>
</comment>
<evidence type="ECO:0000313" key="2">
    <source>
        <dbReference type="EMBL" id="GAA4304763.1"/>
    </source>
</evidence>
<evidence type="ECO:0000256" key="1">
    <source>
        <dbReference type="SAM" id="SignalP"/>
    </source>
</evidence>
<dbReference type="RefSeq" id="WP_345164912.1">
    <property type="nucleotide sequence ID" value="NZ_BAABGX010000002.1"/>
</dbReference>
<organism evidence="2 3">
    <name type="scientific">Nibribacter koreensis</name>
    <dbReference type="NCBI Taxonomy" id="1084519"/>
    <lineage>
        <taxon>Bacteria</taxon>
        <taxon>Pseudomonadati</taxon>
        <taxon>Bacteroidota</taxon>
        <taxon>Cytophagia</taxon>
        <taxon>Cytophagales</taxon>
        <taxon>Hymenobacteraceae</taxon>
        <taxon>Nibribacter</taxon>
    </lineage>
</organism>
<gene>
    <name evidence="2" type="ORF">GCM10023183_18320</name>
</gene>
<dbReference type="EMBL" id="BAABGX010000002">
    <property type="protein sequence ID" value="GAA4304763.1"/>
    <property type="molecule type" value="Genomic_DNA"/>
</dbReference>
<dbReference type="PROSITE" id="PS51257">
    <property type="entry name" value="PROKAR_LIPOPROTEIN"/>
    <property type="match status" value="1"/>
</dbReference>
<reference evidence="3" key="1">
    <citation type="journal article" date="2019" name="Int. J. Syst. Evol. Microbiol.">
        <title>The Global Catalogue of Microorganisms (GCM) 10K type strain sequencing project: providing services to taxonomists for standard genome sequencing and annotation.</title>
        <authorList>
            <consortium name="The Broad Institute Genomics Platform"/>
            <consortium name="The Broad Institute Genome Sequencing Center for Infectious Disease"/>
            <person name="Wu L."/>
            <person name="Ma J."/>
        </authorList>
    </citation>
    <scope>NUCLEOTIDE SEQUENCE [LARGE SCALE GENOMIC DNA]</scope>
    <source>
        <strain evidence="3">JCM 17917</strain>
    </source>
</reference>
<name>A0ABP8FIQ6_9BACT</name>
<feature type="chain" id="PRO_5045117259" description="Lipocalin-like domain-containing protein" evidence="1">
    <location>
        <begin position="21"/>
        <end position="164"/>
    </location>
</feature>
<proteinExistence type="predicted"/>
<evidence type="ECO:0008006" key="4">
    <source>
        <dbReference type="Google" id="ProtNLM"/>
    </source>
</evidence>